<dbReference type="EMBL" id="ML121529">
    <property type="protein sequence ID" value="RPB28680.1"/>
    <property type="molecule type" value="Genomic_DNA"/>
</dbReference>
<protein>
    <submittedName>
        <fullName evidence="2">Uncharacterized protein</fullName>
    </submittedName>
</protein>
<dbReference type="OrthoDB" id="1668230at2759"/>
<proteinExistence type="predicted"/>
<keyword evidence="3" id="KW-1185">Reference proteome</keyword>
<evidence type="ECO:0000313" key="3">
    <source>
        <dbReference type="Proteomes" id="UP000267821"/>
    </source>
</evidence>
<gene>
    <name evidence="2" type="ORF">L211DRAFT_403195</name>
</gene>
<reference evidence="2 3" key="1">
    <citation type="journal article" date="2018" name="Nat. Ecol. Evol.">
        <title>Pezizomycetes genomes reveal the molecular basis of ectomycorrhizal truffle lifestyle.</title>
        <authorList>
            <person name="Murat C."/>
            <person name="Payen T."/>
            <person name="Noel B."/>
            <person name="Kuo A."/>
            <person name="Morin E."/>
            <person name="Chen J."/>
            <person name="Kohler A."/>
            <person name="Krizsan K."/>
            <person name="Balestrini R."/>
            <person name="Da Silva C."/>
            <person name="Montanini B."/>
            <person name="Hainaut M."/>
            <person name="Levati E."/>
            <person name="Barry K.W."/>
            <person name="Belfiori B."/>
            <person name="Cichocki N."/>
            <person name="Clum A."/>
            <person name="Dockter R.B."/>
            <person name="Fauchery L."/>
            <person name="Guy J."/>
            <person name="Iotti M."/>
            <person name="Le Tacon F."/>
            <person name="Lindquist E.A."/>
            <person name="Lipzen A."/>
            <person name="Malagnac F."/>
            <person name="Mello A."/>
            <person name="Molinier V."/>
            <person name="Miyauchi S."/>
            <person name="Poulain J."/>
            <person name="Riccioni C."/>
            <person name="Rubini A."/>
            <person name="Sitrit Y."/>
            <person name="Splivallo R."/>
            <person name="Traeger S."/>
            <person name="Wang M."/>
            <person name="Zifcakova L."/>
            <person name="Wipf D."/>
            <person name="Zambonelli A."/>
            <person name="Paolocci F."/>
            <person name="Nowrousian M."/>
            <person name="Ottonello S."/>
            <person name="Baldrian P."/>
            <person name="Spatafora J.W."/>
            <person name="Henrissat B."/>
            <person name="Nagy L.G."/>
            <person name="Aury J.M."/>
            <person name="Wincker P."/>
            <person name="Grigoriev I.V."/>
            <person name="Bonfante P."/>
            <person name="Martin F.M."/>
        </authorList>
    </citation>
    <scope>NUCLEOTIDE SEQUENCE [LARGE SCALE GENOMIC DNA]</scope>
    <source>
        <strain evidence="2 3">ATCC MYA-4762</strain>
    </source>
</reference>
<feature type="compositionally biased region" description="Polar residues" evidence="1">
    <location>
        <begin position="31"/>
        <end position="43"/>
    </location>
</feature>
<dbReference type="InParanoid" id="A0A3N4M0T8"/>
<dbReference type="AlphaFoldDB" id="A0A3N4M0T8"/>
<accession>A0A3N4M0T8</accession>
<feature type="region of interest" description="Disordered" evidence="1">
    <location>
        <begin position="18"/>
        <end position="59"/>
    </location>
</feature>
<sequence>MYTFSRFRLRGKSRAWMQTSSPMPVPHLFSGLNSSTQRSSRASVTEHPGATPEKIREGLLQPRCRTPVDRQHRIICLAEVQVGSKVHHETPKQKSQAKQLGVVGDGGSDIVYAGRTDYVVALRDPTTQGLTSYLILVEAKRDSEFSKARSQALGYTACIWEARKAKGVRLDCTTYGLATDGLKWQLLMINHDGIIKEGQLLDARLDGWTIILSMLVAAINRAAQLQTPKNSPTKFNCEKEKDDDSEVIISQQSFYEDDSEEEDSEILLKC</sequence>
<dbReference type="Proteomes" id="UP000267821">
    <property type="component" value="Unassembled WGS sequence"/>
</dbReference>
<name>A0A3N4M0T8_9PEZI</name>
<organism evidence="2 3">
    <name type="scientific">Terfezia boudieri ATCC MYA-4762</name>
    <dbReference type="NCBI Taxonomy" id="1051890"/>
    <lineage>
        <taxon>Eukaryota</taxon>
        <taxon>Fungi</taxon>
        <taxon>Dikarya</taxon>
        <taxon>Ascomycota</taxon>
        <taxon>Pezizomycotina</taxon>
        <taxon>Pezizomycetes</taxon>
        <taxon>Pezizales</taxon>
        <taxon>Pezizaceae</taxon>
        <taxon>Terfezia</taxon>
    </lineage>
</organism>
<evidence type="ECO:0000256" key="1">
    <source>
        <dbReference type="SAM" id="MobiDB-lite"/>
    </source>
</evidence>
<dbReference type="STRING" id="1051890.A0A3N4M0T8"/>
<evidence type="ECO:0000313" key="2">
    <source>
        <dbReference type="EMBL" id="RPB28680.1"/>
    </source>
</evidence>